<gene>
    <name evidence="2" type="ORF">HYY65_13490</name>
</gene>
<keyword evidence="1" id="KW-0812">Transmembrane</keyword>
<feature type="transmembrane region" description="Helical" evidence="1">
    <location>
        <begin position="58"/>
        <end position="77"/>
    </location>
</feature>
<accession>A0A932GS29</accession>
<reference evidence="2" key="1">
    <citation type="submission" date="2020-07" db="EMBL/GenBank/DDBJ databases">
        <title>Huge and variable diversity of episymbiotic CPR bacteria and DPANN archaea in groundwater ecosystems.</title>
        <authorList>
            <person name="He C.Y."/>
            <person name="Keren R."/>
            <person name="Whittaker M."/>
            <person name="Farag I.F."/>
            <person name="Doudna J."/>
            <person name="Cate J.H.D."/>
            <person name="Banfield J.F."/>
        </authorList>
    </citation>
    <scope>NUCLEOTIDE SEQUENCE</scope>
    <source>
        <strain evidence="2">NC_groundwater_717_Ag_S-0.2um_59_8</strain>
    </source>
</reference>
<dbReference type="AlphaFoldDB" id="A0A932GS29"/>
<dbReference type="PANTHER" id="PTHR40031:SF1">
    <property type="entry name" value="MEMBRANE-BOUND METAL-DEPENDENT HYDROLASE"/>
    <property type="match status" value="1"/>
</dbReference>
<organism evidence="2 3">
    <name type="scientific">Tectimicrobiota bacterium</name>
    <dbReference type="NCBI Taxonomy" id="2528274"/>
    <lineage>
        <taxon>Bacteria</taxon>
        <taxon>Pseudomonadati</taxon>
        <taxon>Nitrospinota/Tectimicrobiota group</taxon>
        <taxon>Candidatus Tectimicrobiota</taxon>
    </lineage>
</organism>
<dbReference type="Proteomes" id="UP000741360">
    <property type="component" value="Unassembled WGS sequence"/>
</dbReference>
<evidence type="ECO:0000313" key="2">
    <source>
        <dbReference type="EMBL" id="MBI3016038.1"/>
    </source>
</evidence>
<protein>
    <submittedName>
        <fullName evidence="2">Metal-dependent hydrolase</fullName>
    </submittedName>
</protein>
<name>A0A932GS29_UNCTE</name>
<dbReference type="PANTHER" id="PTHR40031">
    <property type="entry name" value="HYPOTHETICAL MEMBRANE SPANNING PROTEIN"/>
    <property type="match status" value="1"/>
</dbReference>
<sequence>MDFITHTLSGIAVANAGFRQRIGRSALLAVTAGAIAPDLDSVMGLWDQFAAIKYHRGLTHSLLGGILLALLVAWPIYRWGAHKQYGKLVGLVYLGILVHIGLDLITSFGIQVFYPFSDARLAWDLAFIIDPILTATFAVPLLVAWRRPRLAARAVWAGLSVAVLYLALAAGAKAAAQARFAAELDRRVIAADRIGVVPRLHSPFRWRAVAQAPGRLYQAAVAPWPGGNMDVRSYIQAPRNRYVERSDAAESVRLFLWFARFPWIRYLESGGEHIVEYRDIRFGADGETNHMVLRVVMDTAGVVKSVYFNHRF</sequence>
<feature type="transmembrane region" description="Helical" evidence="1">
    <location>
        <begin position="89"/>
        <end position="113"/>
    </location>
</feature>
<keyword evidence="1" id="KW-1133">Transmembrane helix</keyword>
<feature type="transmembrane region" description="Helical" evidence="1">
    <location>
        <begin position="125"/>
        <end position="143"/>
    </location>
</feature>
<feature type="transmembrane region" description="Helical" evidence="1">
    <location>
        <begin position="155"/>
        <end position="176"/>
    </location>
</feature>
<dbReference type="GO" id="GO:0016787">
    <property type="term" value="F:hydrolase activity"/>
    <property type="evidence" value="ECO:0007669"/>
    <property type="project" value="UniProtKB-KW"/>
</dbReference>
<keyword evidence="2" id="KW-0378">Hydrolase</keyword>
<keyword evidence="1" id="KW-0472">Membrane</keyword>
<dbReference type="InterPro" id="IPR007404">
    <property type="entry name" value="YdjM-like"/>
</dbReference>
<dbReference type="Pfam" id="PF04307">
    <property type="entry name" value="YdjM"/>
    <property type="match status" value="1"/>
</dbReference>
<evidence type="ECO:0000313" key="3">
    <source>
        <dbReference type="Proteomes" id="UP000741360"/>
    </source>
</evidence>
<dbReference type="InterPro" id="IPR053170">
    <property type="entry name" value="Transcription_regulator"/>
</dbReference>
<comment type="caution">
    <text evidence="2">The sequence shown here is derived from an EMBL/GenBank/DDBJ whole genome shotgun (WGS) entry which is preliminary data.</text>
</comment>
<evidence type="ECO:0000256" key="1">
    <source>
        <dbReference type="SAM" id="Phobius"/>
    </source>
</evidence>
<proteinExistence type="predicted"/>
<dbReference type="EMBL" id="JACPSX010000259">
    <property type="protein sequence ID" value="MBI3016038.1"/>
    <property type="molecule type" value="Genomic_DNA"/>
</dbReference>